<dbReference type="PIRSF" id="PIRSF037260">
    <property type="entry name" value="UPF0223"/>
    <property type="match status" value="1"/>
</dbReference>
<dbReference type="Proteomes" id="UP000622860">
    <property type="component" value="Unassembled WGS sequence"/>
</dbReference>
<dbReference type="NCBIfam" id="NF003353">
    <property type="entry name" value="PRK04387.1"/>
    <property type="match status" value="1"/>
</dbReference>
<accession>A0A917M241</accession>
<gene>
    <name evidence="1" type="ORF">GCM10011398_12730</name>
</gene>
<evidence type="ECO:0000313" key="1">
    <source>
        <dbReference type="EMBL" id="GGG70133.1"/>
    </source>
</evidence>
<organism evidence="1 2">
    <name type="scientific">Virgibacillus oceani</name>
    <dbReference type="NCBI Taxonomy" id="1479511"/>
    <lineage>
        <taxon>Bacteria</taxon>
        <taxon>Bacillati</taxon>
        <taxon>Bacillota</taxon>
        <taxon>Bacilli</taxon>
        <taxon>Bacillales</taxon>
        <taxon>Bacillaceae</taxon>
        <taxon>Virgibacillus</taxon>
    </lineage>
</organism>
<sequence>MNYHYPIDETWSKQEIVDVVHFFSAIEKAYEKNTTTCEEIMVAYKRFKQIVPSKSEEKRIFAEFQQASGYSSYYVVKHANNQKNGVIVMKKGNS</sequence>
<dbReference type="RefSeq" id="WP_188454529.1">
    <property type="nucleotide sequence ID" value="NZ_BMFR01000003.1"/>
</dbReference>
<dbReference type="SUPFAM" id="SSF158504">
    <property type="entry name" value="BH2638-like"/>
    <property type="match status" value="1"/>
</dbReference>
<dbReference type="InterPro" id="IPR007920">
    <property type="entry name" value="UPF0223"/>
</dbReference>
<evidence type="ECO:0000313" key="2">
    <source>
        <dbReference type="Proteomes" id="UP000622860"/>
    </source>
</evidence>
<reference evidence="1" key="2">
    <citation type="submission" date="2020-09" db="EMBL/GenBank/DDBJ databases">
        <authorList>
            <person name="Sun Q."/>
            <person name="Zhou Y."/>
        </authorList>
    </citation>
    <scope>NUCLEOTIDE SEQUENCE</scope>
    <source>
        <strain evidence="1">CGMCC 1.12754</strain>
    </source>
</reference>
<protein>
    <submittedName>
        <fullName evidence="1">UPF0223 protein</fullName>
    </submittedName>
</protein>
<dbReference type="Pfam" id="PF05256">
    <property type="entry name" value="UPF0223"/>
    <property type="match status" value="1"/>
</dbReference>
<dbReference type="Gene3D" id="1.10.220.80">
    <property type="entry name" value="BH2638-like"/>
    <property type="match status" value="1"/>
</dbReference>
<comment type="caution">
    <text evidence="1">The sequence shown here is derived from an EMBL/GenBank/DDBJ whole genome shotgun (WGS) entry which is preliminary data.</text>
</comment>
<dbReference type="AlphaFoldDB" id="A0A917M241"/>
<name>A0A917M241_9BACI</name>
<proteinExistence type="predicted"/>
<dbReference type="EMBL" id="BMFR01000003">
    <property type="protein sequence ID" value="GGG70133.1"/>
    <property type="molecule type" value="Genomic_DNA"/>
</dbReference>
<reference evidence="1" key="1">
    <citation type="journal article" date="2014" name="Int. J. Syst. Evol. Microbiol.">
        <title>Complete genome sequence of Corynebacterium casei LMG S-19264T (=DSM 44701T), isolated from a smear-ripened cheese.</title>
        <authorList>
            <consortium name="US DOE Joint Genome Institute (JGI-PGF)"/>
            <person name="Walter F."/>
            <person name="Albersmeier A."/>
            <person name="Kalinowski J."/>
            <person name="Ruckert C."/>
        </authorList>
    </citation>
    <scope>NUCLEOTIDE SEQUENCE</scope>
    <source>
        <strain evidence="1">CGMCC 1.12754</strain>
    </source>
</reference>
<dbReference type="InterPro" id="IPR023324">
    <property type="entry name" value="BH2638-like_sf"/>
</dbReference>
<keyword evidence="2" id="KW-1185">Reference proteome</keyword>